<feature type="compositionally biased region" description="Polar residues" evidence="1">
    <location>
        <begin position="26"/>
        <end position="45"/>
    </location>
</feature>
<accession>A0ABW7BTA4</accession>
<gene>
    <name evidence="2" type="ORF">ACGFYS_17630</name>
</gene>
<organism evidence="2 3">
    <name type="scientific">Streptomyces omiyaensis</name>
    <dbReference type="NCBI Taxonomy" id="68247"/>
    <lineage>
        <taxon>Bacteria</taxon>
        <taxon>Bacillati</taxon>
        <taxon>Actinomycetota</taxon>
        <taxon>Actinomycetes</taxon>
        <taxon>Kitasatosporales</taxon>
        <taxon>Streptomycetaceae</taxon>
        <taxon>Streptomyces</taxon>
    </lineage>
</organism>
<dbReference type="RefSeq" id="WP_392067632.1">
    <property type="nucleotide sequence ID" value="NZ_JBIBVA010000001.1"/>
</dbReference>
<comment type="caution">
    <text evidence="2">The sequence shown here is derived from an EMBL/GenBank/DDBJ whole genome shotgun (WGS) entry which is preliminary data.</text>
</comment>
<feature type="compositionally biased region" description="Basic and acidic residues" evidence="1">
    <location>
        <begin position="1"/>
        <end position="10"/>
    </location>
</feature>
<evidence type="ECO:0000256" key="1">
    <source>
        <dbReference type="SAM" id="MobiDB-lite"/>
    </source>
</evidence>
<feature type="compositionally biased region" description="Gly residues" evidence="1">
    <location>
        <begin position="279"/>
        <end position="290"/>
    </location>
</feature>
<evidence type="ECO:0000313" key="3">
    <source>
        <dbReference type="Proteomes" id="UP001604282"/>
    </source>
</evidence>
<dbReference type="Proteomes" id="UP001604282">
    <property type="component" value="Unassembled WGS sequence"/>
</dbReference>
<sequence>MSRETGRETDSSSSGAQGRGGAAYPSGTQPYGSRQYPSLHPTQDAQGEPSAAPAPPEEPKTETTLTTRIRINIPGSRPIPPVVVRTPVADAADAPDGSAAAPAAPERPAPAPAPAPEPEPAPAPAAPEQPQAAAEAAQAKETSDWFAPRKNSGPAPAAPTGGPAAPAAPAPAPKALGGPQTPGTGFAGSATAGVPTVGSAPSSRPVSNPLYDTGTLPGYDGTPAAGVPLYDGPRPGDAPAPGAPRHDGTPAGGTPRLDGTPAAGTPRYDGQPTGPTTGPAGGVADLGGGARRPAAPRRPGGPAGGPAAGAPAPGGPGPYGAGGPPRMSDDTAILTPQQLAPPPGTGGGRVSGDTLTSGIPVVPPAGGRQGQGPGAAGRPAPAPRTGRSEQAAPAPKPAPEPAPAPAKKGRSKLVLLAVGVVGIAGVAYGAGLLLNHSDVPKGTTVLGVDIGGSTKEEAVDKLEKTLGKRAATPLQLTVGGKKIELAPDKAGLSLDSQQTVRNAAGSDYNPVSVIGSLFGGERVAKPVFPVDDEKLAVALRDLAGTSSSATEATIVFAPNKVTAVEGKPGRGLDVQRSVISVKDAFRAQVETGLSKVVELPASVRNPTVTKAELDRAMKEFAQPAMSDRITVRAGGKEIDFGPARSLPQILSMKAVDGHLVEVYDKKAITRLLEGTFDGVMITKGDGSKHQVSADDVAFVMRDALRGRTKAERTATIDLTGEG</sequence>
<feature type="compositionally biased region" description="Low complexity" evidence="1">
    <location>
        <begin position="153"/>
        <end position="165"/>
    </location>
</feature>
<keyword evidence="3" id="KW-1185">Reference proteome</keyword>
<feature type="compositionally biased region" description="Low complexity" evidence="1">
    <location>
        <begin position="128"/>
        <end position="139"/>
    </location>
</feature>
<dbReference type="EMBL" id="JBICZW010000009">
    <property type="protein sequence ID" value="MFG3190752.1"/>
    <property type="molecule type" value="Genomic_DNA"/>
</dbReference>
<name>A0ABW7BTA4_9ACTN</name>
<feature type="compositionally biased region" description="Low complexity" evidence="1">
    <location>
        <begin position="82"/>
        <end position="104"/>
    </location>
</feature>
<feature type="compositionally biased region" description="Pro residues" evidence="1">
    <location>
        <begin position="394"/>
        <end position="404"/>
    </location>
</feature>
<protein>
    <recommendedName>
        <fullName evidence="4">Peptidoglycan binding domain-containing protein</fullName>
    </recommendedName>
</protein>
<evidence type="ECO:0008006" key="4">
    <source>
        <dbReference type="Google" id="ProtNLM"/>
    </source>
</evidence>
<evidence type="ECO:0000313" key="2">
    <source>
        <dbReference type="EMBL" id="MFG3190752.1"/>
    </source>
</evidence>
<feature type="compositionally biased region" description="Low complexity" evidence="1">
    <location>
        <begin position="291"/>
        <end position="300"/>
    </location>
</feature>
<reference evidence="2 3" key="1">
    <citation type="submission" date="2024-10" db="EMBL/GenBank/DDBJ databases">
        <title>The Natural Products Discovery Center: Release of the First 8490 Sequenced Strains for Exploring Actinobacteria Biosynthetic Diversity.</title>
        <authorList>
            <person name="Kalkreuter E."/>
            <person name="Kautsar S.A."/>
            <person name="Yang D."/>
            <person name="Bader C.D."/>
            <person name="Teijaro C.N."/>
            <person name="Fluegel L."/>
            <person name="Davis C.M."/>
            <person name="Simpson J.R."/>
            <person name="Lauterbach L."/>
            <person name="Steele A.D."/>
            <person name="Gui C."/>
            <person name="Meng S."/>
            <person name="Li G."/>
            <person name="Viehrig K."/>
            <person name="Ye F."/>
            <person name="Su P."/>
            <person name="Kiefer A.F."/>
            <person name="Nichols A."/>
            <person name="Cepeda A.J."/>
            <person name="Yan W."/>
            <person name="Fan B."/>
            <person name="Jiang Y."/>
            <person name="Adhikari A."/>
            <person name="Zheng C.-J."/>
            <person name="Schuster L."/>
            <person name="Cowan T.M."/>
            <person name="Smanski M.J."/>
            <person name="Chevrette M.G."/>
            <person name="De Carvalho L.P.S."/>
            <person name="Shen B."/>
        </authorList>
    </citation>
    <scope>NUCLEOTIDE SEQUENCE [LARGE SCALE GENOMIC DNA]</scope>
    <source>
        <strain evidence="2 3">NPDC048229</strain>
    </source>
</reference>
<feature type="compositionally biased region" description="Pro residues" evidence="1">
    <location>
        <begin position="105"/>
        <end position="127"/>
    </location>
</feature>
<feature type="region of interest" description="Disordered" evidence="1">
    <location>
        <begin position="1"/>
        <end position="407"/>
    </location>
</feature>
<proteinExistence type="predicted"/>